<evidence type="ECO:0000256" key="7">
    <source>
        <dbReference type="ARBA" id="ARBA00022723"/>
    </source>
</evidence>
<dbReference type="GO" id="GO:0008551">
    <property type="term" value="F:P-type cadmium transporter activity"/>
    <property type="evidence" value="ECO:0007669"/>
    <property type="project" value="UniProtKB-EC"/>
</dbReference>
<keyword evidence="6 15" id="KW-0812">Transmembrane</keyword>
<dbReference type="InterPro" id="IPR017969">
    <property type="entry name" value="Heavy-metal-associated_CS"/>
</dbReference>
<dbReference type="PANTHER" id="PTHR48085">
    <property type="entry name" value="CADMIUM/ZINC-TRANSPORTING ATPASE HMA2-RELATED"/>
    <property type="match status" value="1"/>
</dbReference>
<dbReference type="InterPro" id="IPR023214">
    <property type="entry name" value="HAD_sf"/>
</dbReference>
<evidence type="ECO:0000256" key="15">
    <source>
        <dbReference type="RuleBase" id="RU362081"/>
    </source>
</evidence>
<keyword evidence="3 15" id="KW-1003">Cell membrane</keyword>
<evidence type="ECO:0000313" key="17">
    <source>
        <dbReference type="EMBL" id="OOS18746.1"/>
    </source>
</evidence>
<dbReference type="InterPro" id="IPR023299">
    <property type="entry name" value="ATPase_P-typ_cyto_dom_N"/>
</dbReference>
<comment type="caution">
    <text evidence="17">The sequence shown here is derived from an EMBL/GenBank/DDBJ whole genome shotgun (WGS) entry which is preliminary data.</text>
</comment>
<feature type="transmembrane region" description="Helical" evidence="15">
    <location>
        <begin position="643"/>
        <end position="661"/>
    </location>
</feature>
<comment type="catalytic activity">
    <reaction evidence="14">
        <text>Cd(2+)(in) + ATP + H2O = Cd(2+)(out) + ADP + phosphate + H(+)</text>
        <dbReference type="Rhea" id="RHEA:12132"/>
        <dbReference type="ChEBI" id="CHEBI:15377"/>
        <dbReference type="ChEBI" id="CHEBI:15378"/>
        <dbReference type="ChEBI" id="CHEBI:30616"/>
        <dbReference type="ChEBI" id="CHEBI:43474"/>
        <dbReference type="ChEBI" id="CHEBI:48775"/>
        <dbReference type="ChEBI" id="CHEBI:456216"/>
        <dbReference type="EC" id="7.2.2.21"/>
    </reaction>
</comment>
<evidence type="ECO:0000256" key="10">
    <source>
        <dbReference type="ARBA" id="ARBA00022967"/>
    </source>
</evidence>
<dbReference type="EC" id="7.2.2.21" evidence="13"/>
<evidence type="ECO:0000256" key="6">
    <source>
        <dbReference type="ARBA" id="ARBA00022692"/>
    </source>
</evidence>
<evidence type="ECO:0000259" key="16">
    <source>
        <dbReference type="PROSITE" id="PS50846"/>
    </source>
</evidence>
<evidence type="ECO:0000313" key="18">
    <source>
        <dbReference type="Proteomes" id="UP000190652"/>
    </source>
</evidence>
<dbReference type="Gene3D" id="3.30.70.100">
    <property type="match status" value="1"/>
</dbReference>
<feature type="domain" description="HMA" evidence="16">
    <location>
        <begin position="1"/>
        <end position="67"/>
    </location>
</feature>
<dbReference type="Pfam" id="PF00122">
    <property type="entry name" value="E1-E2_ATPase"/>
    <property type="match status" value="1"/>
</dbReference>
<protein>
    <recommendedName>
        <fullName evidence="13">Cd(2+)-exporting ATPase</fullName>
        <ecNumber evidence="13">7.2.2.21</ecNumber>
    </recommendedName>
</protein>
<dbReference type="PROSITE" id="PS00154">
    <property type="entry name" value="ATPASE_E1_E2"/>
    <property type="match status" value="1"/>
</dbReference>
<comment type="similarity">
    <text evidence="2 15">Belongs to the cation transport ATPase (P-type) (TC 3.A.3) family. Type IB subfamily.</text>
</comment>
<dbReference type="InterPro" id="IPR001757">
    <property type="entry name" value="P_typ_ATPase"/>
</dbReference>
<dbReference type="GO" id="GO:0016887">
    <property type="term" value="F:ATP hydrolysis activity"/>
    <property type="evidence" value="ECO:0007669"/>
    <property type="project" value="InterPro"/>
</dbReference>
<dbReference type="CDD" id="cd00371">
    <property type="entry name" value="HMA"/>
    <property type="match status" value="1"/>
</dbReference>
<keyword evidence="12 15" id="KW-0472">Membrane</keyword>
<dbReference type="NCBIfam" id="TIGR01494">
    <property type="entry name" value="ATPase_P-type"/>
    <property type="match status" value="1"/>
</dbReference>
<dbReference type="InterPro" id="IPR023298">
    <property type="entry name" value="ATPase_P-typ_TM_dom_sf"/>
</dbReference>
<dbReference type="NCBIfam" id="TIGR01525">
    <property type="entry name" value="ATPase-IB_hvy"/>
    <property type="match status" value="1"/>
</dbReference>
<keyword evidence="9 15" id="KW-0067">ATP-binding</keyword>
<keyword evidence="4" id="KW-0104">Cadmium</keyword>
<proteinExistence type="inferred from homology"/>
<keyword evidence="5" id="KW-0597">Phosphoprotein</keyword>
<evidence type="ECO:0000256" key="9">
    <source>
        <dbReference type="ARBA" id="ARBA00022840"/>
    </source>
</evidence>
<dbReference type="PROSITE" id="PS01047">
    <property type="entry name" value="HMA_1"/>
    <property type="match status" value="1"/>
</dbReference>
<dbReference type="NCBIfam" id="TIGR01512">
    <property type="entry name" value="ATPase-IB2_Cd"/>
    <property type="match status" value="1"/>
</dbReference>
<dbReference type="AlphaFoldDB" id="A0A1T0C8P6"/>
<dbReference type="InterPro" id="IPR006121">
    <property type="entry name" value="HMA_dom"/>
</dbReference>
<dbReference type="SUPFAM" id="SSF56784">
    <property type="entry name" value="HAD-like"/>
    <property type="match status" value="1"/>
</dbReference>
<dbReference type="PROSITE" id="PS50846">
    <property type="entry name" value="HMA_2"/>
    <property type="match status" value="1"/>
</dbReference>
<dbReference type="GO" id="GO:0005524">
    <property type="term" value="F:ATP binding"/>
    <property type="evidence" value="ECO:0007669"/>
    <property type="project" value="UniProtKB-UniRule"/>
</dbReference>
<dbReference type="SUPFAM" id="SSF81665">
    <property type="entry name" value="Calcium ATPase, transmembrane domain M"/>
    <property type="match status" value="1"/>
</dbReference>
<evidence type="ECO:0000256" key="1">
    <source>
        <dbReference type="ARBA" id="ARBA00004651"/>
    </source>
</evidence>
<feature type="transmembrane region" description="Helical" evidence="15">
    <location>
        <begin position="83"/>
        <end position="101"/>
    </location>
</feature>
<keyword evidence="8 15" id="KW-0547">Nucleotide-binding</keyword>
<dbReference type="InterPro" id="IPR027256">
    <property type="entry name" value="P-typ_ATPase_IB"/>
</dbReference>
<dbReference type="PRINTS" id="PR00941">
    <property type="entry name" value="CDATPASE"/>
</dbReference>
<dbReference type="EMBL" id="MUYO01000001">
    <property type="protein sequence ID" value="OOS18746.1"/>
    <property type="molecule type" value="Genomic_DNA"/>
</dbReference>
<evidence type="ECO:0000256" key="13">
    <source>
        <dbReference type="ARBA" id="ARBA00039103"/>
    </source>
</evidence>
<dbReference type="GO" id="GO:0005886">
    <property type="term" value="C:plasma membrane"/>
    <property type="evidence" value="ECO:0007669"/>
    <property type="project" value="UniProtKB-SubCell"/>
</dbReference>
<evidence type="ECO:0000256" key="3">
    <source>
        <dbReference type="ARBA" id="ARBA00022475"/>
    </source>
</evidence>
<evidence type="ECO:0000256" key="2">
    <source>
        <dbReference type="ARBA" id="ARBA00006024"/>
    </source>
</evidence>
<accession>A0A1T0C8P6</accession>
<evidence type="ECO:0000256" key="4">
    <source>
        <dbReference type="ARBA" id="ARBA00022539"/>
    </source>
</evidence>
<dbReference type="Gene3D" id="3.40.50.1000">
    <property type="entry name" value="HAD superfamily/HAD-like"/>
    <property type="match status" value="1"/>
</dbReference>
<sequence length="695" mass="76052">MKKEYVLRGIDCGNCAAKIERAVNQLEQVESATVNLIAQKLILETKSEDGIDKEIIDLVDAIEPGIEVISEKKEEALPEKRDWAKELLLAVMILFAFGFFLPEEYFWIRLVYYLTLYIIIGHKVLIKMVQNIQRGNLFDENFLMSIATLGAFLLGEFPEAVAVMLFYQIGEYFQDKATSQSRQSIARLMDIRSDKAWRLEGGETVQVDPETVRVADHILVKPGEKVPLDGLVREGRSILDTSALTGESLPREIGVGEDITSGVINLTSPLVIEVSKTFSQSTVNKILELVENASNKKAETERMITRFSRVYTPVVVGIAFLLASLPPLLGLGEWSTWLYRALTFLVISCPCALAVSVPMSFFGGLGGASKLGVLVKGGNYLEALAKLDTVVFDKTGTITKGIFAVDTVVNAEGVEDDILYLAAHLESYSNHPIANSIRTAYGQEVDENRVSQITELPGQGMSGRIDGRQLYLGNARLMEVQGIAYPAIDSTGTVLYLAEDSHFLGYFLITDQVKETSIEALKDLQAVGIKKTVLLSGDRQAVVDEFAQQFAFNDAFGDCLPQDKVSTFEEILTQSQQAVAFVGDGVNDAPVLARADVGIAMGGLGSDAAIESADVVLMDDDLGKLPQVIRLAKKTVRIARQNMTLAIVVKLIFLVLSGLGISNMWEAIFADVGVTLLAVWNALRTLRIDTSTLSK</sequence>
<keyword evidence="11 15" id="KW-1133">Transmembrane helix</keyword>
<feature type="transmembrane region" description="Helical" evidence="15">
    <location>
        <begin position="337"/>
        <end position="362"/>
    </location>
</feature>
<dbReference type="InterPro" id="IPR059000">
    <property type="entry name" value="ATPase_P-type_domA"/>
</dbReference>
<feature type="transmembrane region" description="Helical" evidence="15">
    <location>
        <begin position="310"/>
        <end position="331"/>
    </location>
</feature>
<dbReference type="SUPFAM" id="SSF55008">
    <property type="entry name" value="HMA, heavy metal-associated domain"/>
    <property type="match status" value="1"/>
</dbReference>
<dbReference type="PANTHER" id="PTHR48085:SF5">
    <property type="entry name" value="CADMIUM_ZINC-TRANSPORTING ATPASE HMA4-RELATED"/>
    <property type="match status" value="1"/>
</dbReference>
<dbReference type="RefSeq" id="WP_078352131.1">
    <property type="nucleotide sequence ID" value="NZ_MUYO01000001.1"/>
</dbReference>
<dbReference type="InterPro" id="IPR008250">
    <property type="entry name" value="ATPase_P-typ_transduc_dom_A_sf"/>
</dbReference>
<keyword evidence="10" id="KW-1278">Translocase</keyword>
<dbReference type="SUPFAM" id="SSF81653">
    <property type="entry name" value="Calcium ATPase, transduction domain A"/>
    <property type="match status" value="1"/>
</dbReference>
<dbReference type="InterPro" id="IPR036412">
    <property type="entry name" value="HAD-like_sf"/>
</dbReference>
<evidence type="ECO:0000256" key="5">
    <source>
        <dbReference type="ARBA" id="ARBA00022553"/>
    </source>
</evidence>
<dbReference type="Gene3D" id="2.70.150.10">
    <property type="entry name" value="Calcium-transporting ATPase, cytoplasmic transduction domain A"/>
    <property type="match status" value="1"/>
</dbReference>
<evidence type="ECO:0000256" key="12">
    <source>
        <dbReference type="ARBA" id="ARBA00023136"/>
    </source>
</evidence>
<reference evidence="17 18" key="1">
    <citation type="submission" date="2017-02" db="EMBL/GenBank/DDBJ databases">
        <title>Draft genome sequence of Streptococcus mitis CCUG 63687.</title>
        <authorList>
            <person name="Salva-Serra F."/>
            <person name="Engstrom-Jakobsson H."/>
            <person name="Thorell K."/>
            <person name="Jaen-Luchoro D."/>
            <person name="Gonzales-Siles L."/>
            <person name="Karlsson R."/>
            <person name="Yazdan S."/>
            <person name="Boulund F."/>
            <person name="Johnning A."/>
            <person name="Engstrand L."/>
            <person name="Kristiansson E."/>
            <person name="Moore E."/>
        </authorList>
    </citation>
    <scope>NUCLEOTIDE SEQUENCE [LARGE SCALE GENOMIC DNA]</scope>
    <source>
        <strain evidence="17 18">CCUG 63687</strain>
    </source>
</reference>
<dbReference type="Pfam" id="PF00702">
    <property type="entry name" value="Hydrolase"/>
    <property type="match status" value="1"/>
</dbReference>
<dbReference type="PRINTS" id="PR00119">
    <property type="entry name" value="CATATPASE"/>
</dbReference>
<dbReference type="InterPro" id="IPR036163">
    <property type="entry name" value="HMA_dom_sf"/>
</dbReference>
<dbReference type="GO" id="GO:0046872">
    <property type="term" value="F:metal ion binding"/>
    <property type="evidence" value="ECO:0007669"/>
    <property type="project" value="UniProtKB-KW"/>
</dbReference>
<comment type="subcellular location">
    <subcellularLocation>
        <location evidence="1">Cell membrane</location>
        <topology evidence="1">Multi-pass membrane protein</topology>
    </subcellularLocation>
</comment>
<name>A0A1T0C8P6_STRMT</name>
<gene>
    <name evidence="17" type="ORF">B0686_01985</name>
</gene>
<organism evidence="17 18">
    <name type="scientific">Streptococcus mitis</name>
    <dbReference type="NCBI Taxonomy" id="28037"/>
    <lineage>
        <taxon>Bacteria</taxon>
        <taxon>Bacillati</taxon>
        <taxon>Bacillota</taxon>
        <taxon>Bacilli</taxon>
        <taxon>Lactobacillales</taxon>
        <taxon>Streptococcaceae</taxon>
        <taxon>Streptococcus</taxon>
        <taxon>Streptococcus mitis group</taxon>
    </lineage>
</organism>
<dbReference type="Pfam" id="PF00403">
    <property type="entry name" value="HMA"/>
    <property type="match status" value="1"/>
</dbReference>
<evidence type="ECO:0000256" key="8">
    <source>
        <dbReference type="ARBA" id="ARBA00022741"/>
    </source>
</evidence>
<evidence type="ECO:0000256" key="14">
    <source>
        <dbReference type="ARBA" id="ARBA00049338"/>
    </source>
</evidence>
<feature type="transmembrane region" description="Helical" evidence="15">
    <location>
        <begin position="107"/>
        <end position="126"/>
    </location>
</feature>
<dbReference type="Gene3D" id="3.40.1110.10">
    <property type="entry name" value="Calcium-transporting ATPase, cytoplasmic domain N"/>
    <property type="match status" value="1"/>
</dbReference>
<keyword evidence="7 15" id="KW-0479">Metal-binding</keyword>
<dbReference type="Proteomes" id="UP000190652">
    <property type="component" value="Unassembled WGS sequence"/>
</dbReference>
<evidence type="ECO:0000256" key="11">
    <source>
        <dbReference type="ARBA" id="ARBA00022989"/>
    </source>
</evidence>
<dbReference type="InterPro" id="IPR018303">
    <property type="entry name" value="ATPase_P-typ_P_site"/>
</dbReference>
<dbReference type="InterPro" id="IPR051014">
    <property type="entry name" value="Cation_Transport_ATPase_IB"/>
</dbReference>